<dbReference type="InterPro" id="IPR005119">
    <property type="entry name" value="LysR_subst-bd"/>
</dbReference>
<dbReference type="SUPFAM" id="SSF53850">
    <property type="entry name" value="Periplasmic binding protein-like II"/>
    <property type="match status" value="1"/>
</dbReference>
<gene>
    <name evidence="7" type="ORF">EYE40_04160</name>
</gene>
<dbReference type="Gene3D" id="3.40.190.10">
    <property type="entry name" value="Periplasmic binding protein-like II"/>
    <property type="match status" value="4"/>
</dbReference>
<proteinExistence type="inferred from homology"/>
<evidence type="ECO:0000256" key="4">
    <source>
        <dbReference type="ARBA" id="ARBA00023163"/>
    </source>
</evidence>
<protein>
    <submittedName>
        <fullName evidence="7">LysR family transcriptional regulator</fullName>
    </submittedName>
</protein>
<dbReference type="Pfam" id="PF03466">
    <property type="entry name" value="LysR_substrate"/>
    <property type="match status" value="1"/>
</dbReference>
<feature type="compositionally biased region" description="Low complexity" evidence="5">
    <location>
        <begin position="193"/>
        <end position="214"/>
    </location>
</feature>
<evidence type="ECO:0000256" key="1">
    <source>
        <dbReference type="ARBA" id="ARBA00009437"/>
    </source>
</evidence>
<evidence type="ECO:0000313" key="8">
    <source>
        <dbReference type="Proteomes" id="UP000294194"/>
    </source>
</evidence>
<feature type="domain" description="LysR substrate-binding" evidence="6">
    <location>
        <begin position="4"/>
        <end position="102"/>
    </location>
</feature>
<feature type="region of interest" description="Disordered" evidence="5">
    <location>
        <begin position="177"/>
        <end position="250"/>
    </location>
</feature>
<evidence type="ECO:0000313" key="7">
    <source>
        <dbReference type="EMBL" id="TBN56655.1"/>
    </source>
</evidence>
<dbReference type="Proteomes" id="UP000294194">
    <property type="component" value="Unassembled WGS sequence"/>
</dbReference>
<reference evidence="8" key="1">
    <citation type="submission" date="2019-02" db="EMBL/GenBank/DDBJ databases">
        <title>Glaciihabitans arcticus sp. nov., a psychrotolerant bacterium isolated from polar soil.</title>
        <authorList>
            <person name="Dahal R.H."/>
        </authorList>
    </citation>
    <scope>NUCLEOTIDE SEQUENCE [LARGE SCALE GENOMIC DNA]</scope>
    <source>
        <strain evidence="8">RP-3-7</strain>
    </source>
</reference>
<organism evidence="7 8">
    <name type="scientific">Glaciihabitans arcticus</name>
    <dbReference type="NCBI Taxonomy" id="2668039"/>
    <lineage>
        <taxon>Bacteria</taxon>
        <taxon>Bacillati</taxon>
        <taxon>Actinomycetota</taxon>
        <taxon>Actinomycetes</taxon>
        <taxon>Micrococcales</taxon>
        <taxon>Microbacteriaceae</taxon>
        <taxon>Glaciihabitans</taxon>
    </lineage>
</organism>
<dbReference type="GO" id="GO:0003677">
    <property type="term" value="F:DNA binding"/>
    <property type="evidence" value="ECO:0007669"/>
    <property type="project" value="UniProtKB-KW"/>
</dbReference>
<dbReference type="AlphaFoldDB" id="A0A4Q9GPW5"/>
<comment type="similarity">
    <text evidence="1">Belongs to the LysR transcriptional regulatory family.</text>
</comment>
<sequence>MTVSPSLRIAFVPGVTITKWSRTWEERRRDTALSFVPVEVDEQSAVLHADTADVSFVRLPVDSEGLSVIRLYGEVAVVVLSVDDPLADSETLTLAELATLTLHDPSAPVADTIALIAAGVGGVILPHAIARAHSRKDLVARPVTDAPETEIAIAWLAEQTTSDIEEFVGIVRGRSANSSRLVPTPPTEKRAPGKAAAPGGKQTASGKANAGGKAVAKRKPYATSGGADAKNRSGSPNSPKARNARKRKGR</sequence>
<dbReference type="GO" id="GO:0032993">
    <property type="term" value="C:protein-DNA complex"/>
    <property type="evidence" value="ECO:0007669"/>
    <property type="project" value="TreeGrafter"/>
</dbReference>
<dbReference type="EMBL" id="SISG01000001">
    <property type="protein sequence ID" value="TBN56655.1"/>
    <property type="molecule type" value="Genomic_DNA"/>
</dbReference>
<keyword evidence="3" id="KW-0238">DNA-binding</keyword>
<evidence type="ECO:0000256" key="2">
    <source>
        <dbReference type="ARBA" id="ARBA00023015"/>
    </source>
</evidence>
<evidence type="ECO:0000256" key="5">
    <source>
        <dbReference type="SAM" id="MobiDB-lite"/>
    </source>
</evidence>
<evidence type="ECO:0000256" key="3">
    <source>
        <dbReference type="ARBA" id="ARBA00023125"/>
    </source>
</evidence>
<accession>A0A4Q9GPW5</accession>
<comment type="caution">
    <text evidence="7">The sequence shown here is derived from an EMBL/GenBank/DDBJ whole genome shotgun (WGS) entry which is preliminary data.</text>
</comment>
<keyword evidence="2" id="KW-0805">Transcription regulation</keyword>
<keyword evidence="8" id="KW-1185">Reference proteome</keyword>
<dbReference type="PANTHER" id="PTHR30346:SF0">
    <property type="entry name" value="HCA OPERON TRANSCRIPTIONAL ACTIVATOR HCAR"/>
    <property type="match status" value="1"/>
</dbReference>
<evidence type="ECO:0000259" key="6">
    <source>
        <dbReference type="Pfam" id="PF03466"/>
    </source>
</evidence>
<keyword evidence="4" id="KW-0804">Transcription</keyword>
<name>A0A4Q9GPW5_9MICO</name>
<dbReference type="PANTHER" id="PTHR30346">
    <property type="entry name" value="TRANSCRIPTIONAL DUAL REGULATOR HCAR-RELATED"/>
    <property type="match status" value="1"/>
</dbReference>
<dbReference type="GO" id="GO:0003700">
    <property type="term" value="F:DNA-binding transcription factor activity"/>
    <property type="evidence" value="ECO:0007669"/>
    <property type="project" value="TreeGrafter"/>
</dbReference>